<reference evidence="2" key="1">
    <citation type="journal article" date="2019" name="Mol. Biol. Evol.">
        <title>Blast fungal genomes show frequent chromosomal changes, gene gains and losses, and effector gene turnover.</title>
        <authorList>
            <person name="Gomez Luciano L.B."/>
            <person name="Jason Tsai I."/>
            <person name="Chuma I."/>
            <person name="Tosa Y."/>
            <person name="Chen Y.H."/>
            <person name="Li J.Y."/>
            <person name="Li M.Y."/>
            <person name="Jade Lu M.Y."/>
            <person name="Nakayashiki H."/>
            <person name="Li W.H."/>
        </authorList>
    </citation>
    <scope>NUCLEOTIDE SEQUENCE</scope>
    <source>
        <strain evidence="2">NI907</strain>
    </source>
</reference>
<evidence type="ECO:0000313" key="2">
    <source>
        <dbReference type="RefSeq" id="XP_030987726.1"/>
    </source>
</evidence>
<evidence type="ECO:0000313" key="1">
    <source>
        <dbReference type="Proteomes" id="UP000515153"/>
    </source>
</evidence>
<dbReference type="Proteomes" id="UP000515153">
    <property type="component" value="Unplaced"/>
</dbReference>
<gene>
    <name evidence="2" type="ORF">PgNI_01206</name>
</gene>
<reference evidence="2" key="2">
    <citation type="submission" date="2019-10" db="EMBL/GenBank/DDBJ databases">
        <authorList>
            <consortium name="NCBI Genome Project"/>
        </authorList>
    </citation>
    <scope>NUCLEOTIDE SEQUENCE</scope>
    <source>
        <strain evidence="2">NI907</strain>
    </source>
</reference>
<sequence length="71" mass="8127">MFYSLADVMMDANTYMLACLLLYCILDKFVPSLGSFFPSSHWLSFSLCLVVITYHSFFHFSESCAPIRSLP</sequence>
<dbReference type="RefSeq" id="XP_030987726.1">
    <property type="nucleotide sequence ID" value="XM_031121281.1"/>
</dbReference>
<name>A0A6P8BKT8_PYRGI</name>
<dbReference type="AlphaFoldDB" id="A0A6P8BKT8"/>
<keyword evidence="1" id="KW-1185">Reference proteome</keyword>
<proteinExistence type="predicted"/>
<protein>
    <submittedName>
        <fullName evidence="2">Uncharacterized protein</fullName>
    </submittedName>
</protein>
<accession>A0A6P8BKT8</accession>
<dbReference type="KEGG" id="pgri:PgNI_01206"/>
<feature type="non-terminal residue" evidence="2">
    <location>
        <position position="71"/>
    </location>
</feature>
<organism evidence="1 2">
    <name type="scientific">Pyricularia grisea</name>
    <name type="common">Crabgrass-specific blast fungus</name>
    <name type="synonym">Magnaporthe grisea</name>
    <dbReference type="NCBI Taxonomy" id="148305"/>
    <lineage>
        <taxon>Eukaryota</taxon>
        <taxon>Fungi</taxon>
        <taxon>Dikarya</taxon>
        <taxon>Ascomycota</taxon>
        <taxon>Pezizomycotina</taxon>
        <taxon>Sordariomycetes</taxon>
        <taxon>Sordariomycetidae</taxon>
        <taxon>Magnaporthales</taxon>
        <taxon>Pyriculariaceae</taxon>
        <taxon>Pyricularia</taxon>
    </lineage>
</organism>
<reference evidence="2" key="3">
    <citation type="submission" date="2025-08" db="UniProtKB">
        <authorList>
            <consortium name="RefSeq"/>
        </authorList>
    </citation>
    <scope>IDENTIFICATION</scope>
    <source>
        <strain evidence="2">NI907</strain>
    </source>
</reference>
<dbReference type="GeneID" id="41956195"/>